<evidence type="ECO:0000313" key="1">
    <source>
        <dbReference type="EMBL" id="OLN21718.1"/>
    </source>
</evidence>
<reference evidence="1 2" key="1">
    <citation type="submission" date="2016-12" db="EMBL/GenBank/DDBJ databases">
        <title>Domibacillus antri genome sequencing.</title>
        <authorList>
            <person name="Verma A."/>
            <person name="Krishnamurthi S."/>
        </authorList>
    </citation>
    <scope>NUCLEOTIDE SEQUENCE [LARGE SCALE GENOMIC DNA]</scope>
    <source>
        <strain evidence="1 2">XD80</strain>
    </source>
</reference>
<organism evidence="1 2">
    <name type="scientific">Domibacillus antri</name>
    <dbReference type="NCBI Taxonomy" id="1714264"/>
    <lineage>
        <taxon>Bacteria</taxon>
        <taxon>Bacillati</taxon>
        <taxon>Bacillota</taxon>
        <taxon>Bacilli</taxon>
        <taxon>Bacillales</taxon>
        <taxon>Bacillaceae</taxon>
        <taxon>Domibacillus</taxon>
    </lineage>
</organism>
<dbReference type="Proteomes" id="UP000185568">
    <property type="component" value="Unassembled WGS sequence"/>
</dbReference>
<proteinExistence type="predicted"/>
<gene>
    <name evidence="1" type="ORF">BTO30_13535</name>
</gene>
<dbReference type="AlphaFoldDB" id="A0A1Q8Q319"/>
<sequence>MKTYRLTFIFSSGKELIQEVKAESPETALKSLKDGDAYTFVDKDDALIQANMTNVDYVRVKEY</sequence>
<dbReference type="EMBL" id="MSDU01000034">
    <property type="protein sequence ID" value="OLN21718.1"/>
    <property type="molecule type" value="Genomic_DNA"/>
</dbReference>
<keyword evidence="2" id="KW-1185">Reference proteome</keyword>
<name>A0A1Q8Q319_9BACI</name>
<protein>
    <recommendedName>
        <fullName evidence="3">DUF2922 domain-containing protein</fullName>
    </recommendedName>
</protein>
<evidence type="ECO:0000313" key="2">
    <source>
        <dbReference type="Proteomes" id="UP000185568"/>
    </source>
</evidence>
<comment type="caution">
    <text evidence="1">The sequence shown here is derived from an EMBL/GenBank/DDBJ whole genome shotgun (WGS) entry which is preliminary data.</text>
</comment>
<dbReference type="STRING" id="1714264.BTO30_13535"/>
<evidence type="ECO:0008006" key="3">
    <source>
        <dbReference type="Google" id="ProtNLM"/>
    </source>
</evidence>
<dbReference type="RefSeq" id="WP_075399253.1">
    <property type="nucleotide sequence ID" value="NZ_MSDU01000034.1"/>
</dbReference>
<accession>A0A1Q8Q319</accession>